<name>A2DTB8_TRIV3</name>
<gene>
    <name evidence="9" type="ORF">TVAG_359990</name>
</gene>
<comment type="catalytic activity">
    <reaction evidence="1">
        <text>[eIF5A protein]-L-lysine + spermidine = [eIF5A protein]-deoxyhypusine + propane-1,3-diamine</text>
        <dbReference type="Rhea" id="RHEA:33299"/>
        <dbReference type="Rhea" id="RHEA-COMP:10143"/>
        <dbReference type="Rhea" id="RHEA-COMP:10144"/>
        <dbReference type="ChEBI" id="CHEBI:29969"/>
        <dbReference type="ChEBI" id="CHEBI:57484"/>
        <dbReference type="ChEBI" id="CHEBI:57834"/>
        <dbReference type="ChEBI" id="CHEBI:82657"/>
        <dbReference type="EC" id="2.5.1.46"/>
    </reaction>
</comment>
<evidence type="ECO:0000256" key="3">
    <source>
        <dbReference type="ARBA" id="ARBA00005041"/>
    </source>
</evidence>
<dbReference type="AlphaFoldDB" id="A2DTB8"/>
<dbReference type="FunFam" id="3.40.910.10:FF:000001">
    <property type="entry name" value="Probable deoxyhypusine synthase"/>
    <property type="match status" value="1"/>
</dbReference>
<dbReference type="EMDB" id="EMD-18784"/>
<dbReference type="EC" id="2.5.1.46" evidence="5"/>
<evidence type="ECO:0000256" key="2">
    <source>
        <dbReference type="ARBA" id="ARBA00001911"/>
    </source>
</evidence>
<dbReference type="FunCoup" id="A2DTB8">
    <property type="interactions" value="583"/>
</dbReference>
<sequence>MSRAPSLAPSLAVDSVFVESEELTTPLVKGYVPDDNGKFDFDKMLEQMKYCGFQATNLGLAIDQINEMLHYDYEPQPGDEKKLFGLGGGVEGVKYKPRACKIFLGITSNLISSGMRDYIRFLVKHALVDVVVCTAGGIEEDFIKCLAPTHMGEFFHDGHDLRKRGLNRIGNLIVPNKNYCLFEDWIMPILDKCLEEQNTQGTKWTPSKLIHRLGLEINNEDSVWYWAAKNNIPVYSPALTDGSIGDMIYFHSYNNPGLVLDLVEDIRDMNNEPLWATKTGCIILGGGVVKHHIMNANLYRNGADFVVYVNTAHDFDGSDSGARPDEAVSWGKISLEAKPVKVYAEVTLVLPLLVAGSFSKFLAE</sequence>
<dbReference type="InParanoid" id="A2DTB8"/>
<evidence type="ECO:0000256" key="4">
    <source>
        <dbReference type="ARBA" id="ARBA00009892"/>
    </source>
</evidence>
<dbReference type="InterPro" id="IPR036982">
    <property type="entry name" value="Deoxyhypusine_synthase_sf"/>
</dbReference>
<dbReference type="OrthoDB" id="294378at2759"/>
<dbReference type="VEuPathDB" id="TrichDB:TVAGG3_0967980"/>
<dbReference type="Gene3D" id="3.40.910.10">
    <property type="entry name" value="Deoxyhypusine synthase"/>
    <property type="match status" value="1"/>
</dbReference>
<keyword evidence="10" id="KW-1185">Reference proteome</keyword>
<proteinExistence type="inferred from homology"/>
<evidence type="ECO:0000256" key="5">
    <source>
        <dbReference type="ARBA" id="ARBA00012683"/>
    </source>
</evidence>
<dbReference type="SMR" id="A2DTB8"/>
<evidence type="ECO:0000256" key="8">
    <source>
        <dbReference type="ARBA" id="ARBA00023256"/>
    </source>
</evidence>
<organism evidence="9 10">
    <name type="scientific">Trichomonas vaginalis (strain ATCC PRA-98 / G3)</name>
    <dbReference type="NCBI Taxonomy" id="412133"/>
    <lineage>
        <taxon>Eukaryota</taxon>
        <taxon>Metamonada</taxon>
        <taxon>Parabasalia</taxon>
        <taxon>Trichomonadida</taxon>
        <taxon>Trichomonadidae</taxon>
        <taxon>Trichomonas</taxon>
    </lineage>
</organism>
<reference evidence="9" key="2">
    <citation type="journal article" date="2007" name="Science">
        <title>Draft genome sequence of the sexually transmitted pathogen Trichomonas vaginalis.</title>
        <authorList>
            <person name="Carlton J.M."/>
            <person name="Hirt R.P."/>
            <person name="Silva J.C."/>
            <person name="Delcher A.L."/>
            <person name="Schatz M."/>
            <person name="Zhao Q."/>
            <person name="Wortman J.R."/>
            <person name="Bidwell S.L."/>
            <person name="Alsmark U.C.M."/>
            <person name="Besteiro S."/>
            <person name="Sicheritz-Ponten T."/>
            <person name="Noel C.J."/>
            <person name="Dacks J.B."/>
            <person name="Foster P.G."/>
            <person name="Simillion C."/>
            <person name="Van de Peer Y."/>
            <person name="Miranda-Saavedra D."/>
            <person name="Barton G.J."/>
            <person name="Westrop G.D."/>
            <person name="Mueller S."/>
            <person name="Dessi D."/>
            <person name="Fiori P.L."/>
            <person name="Ren Q."/>
            <person name="Paulsen I."/>
            <person name="Zhang H."/>
            <person name="Bastida-Corcuera F.D."/>
            <person name="Simoes-Barbosa A."/>
            <person name="Brown M.T."/>
            <person name="Hayes R.D."/>
            <person name="Mukherjee M."/>
            <person name="Okumura C.Y."/>
            <person name="Schneider R."/>
            <person name="Smith A.J."/>
            <person name="Vanacova S."/>
            <person name="Villalvazo M."/>
            <person name="Haas B.J."/>
            <person name="Pertea M."/>
            <person name="Feldblyum T.V."/>
            <person name="Utterback T.R."/>
            <person name="Shu C.L."/>
            <person name="Osoegawa K."/>
            <person name="de Jong P.J."/>
            <person name="Hrdy I."/>
            <person name="Horvathova L."/>
            <person name="Zubacova Z."/>
            <person name="Dolezal P."/>
            <person name="Malik S.B."/>
            <person name="Logsdon J.M. Jr."/>
            <person name="Henze K."/>
            <person name="Gupta A."/>
            <person name="Wang C.C."/>
            <person name="Dunne R.L."/>
            <person name="Upcroft J.A."/>
            <person name="Upcroft P."/>
            <person name="White O."/>
            <person name="Salzberg S.L."/>
            <person name="Tang P."/>
            <person name="Chiu C.-H."/>
            <person name="Lee Y.-S."/>
            <person name="Embley T.M."/>
            <person name="Coombs G.H."/>
            <person name="Mottram J.C."/>
            <person name="Tachezy J."/>
            <person name="Fraser-Liggett C.M."/>
            <person name="Johnson P.J."/>
        </authorList>
    </citation>
    <scope>NUCLEOTIDE SEQUENCE [LARGE SCALE GENOMIC DNA]</scope>
    <source>
        <strain evidence="9">G3</strain>
    </source>
</reference>
<keyword evidence="7" id="KW-0520">NAD</keyword>
<dbReference type="STRING" id="5722.A2DTB8"/>
<dbReference type="RefSeq" id="XP_001328613.1">
    <property type="nucleotide sequence ID" value="XM_001328578.1"/>
</dbReference>
<dbReference type="PANTHER" id="PTHR11703">
    <property type="entry name" value="DEOXYHYPUSINE SYNTHASE"/>
    <property type="match status" value="1"/>
</dbReference>
<keyword evidence="6" id="KW-0808">Transferase</keyword>
<comment type="cofactor">
    <cofactor evidence="2">
        <name>NAD(+)</name>
        <dbReference type="ChEBI" id="CHEBI:57540"/>
    </cofactor>
</comment>
<dbReference type="InterPro" id="IPR029035">
    <property type="entry name" value="DHS-like_NAD/FAD-binding_dom"/>
</dbReference>
<dbReference type="KEGG" id="tva:4774399"/>
<reference evidence="9" key="1">
    <citation type="submission" date="2006-10" db="EMBL/GenBank/DDBJ databases">
        <authorList>
            <person name="Amadeo P."/>
            <person name="Zhao Q."/>
            <person name="Wortman J."/>
            <person name="Fraser-Liggett C."/>
            <person name="Carlton J."/>
        </authorList>
    </citation>
    <scope>NUCLEOTIDE SEQUENCE</scope>
    <source>
        <strain evidence="9">G3</strain>
    </source>
</reference>
<dbReference type="EMBL" id="DS113243">
    <property type="protein sequence ID" value="EAY16390.1"/>
    <property type="molecule type" value="Genomic_DNA"/>
</dbReference>
<evidence type="ECO:0000256" key="6">
    <source>
        <dbReference type="ARBA" id="ARBA00022679"/>
    </source>
</evidence>
<dbReference type="InterPro" id="IPR002773">
    <property type="entry name" value="Deoxyhypusine_synthase"/>
</dbReference>
<evidence type="ECO:0000313" key="10">
    <source>
        <dbReference type="Proteomes" id="UP000001542"/>
    </source>
</evidence>
<evidence type="ECO:0000313" key="9">
    <source>
        <dbReference type="EMBL" id="EAY16390.1"/>
    </source>
</evidence>
<protein>
    <recommendedName>
        <fullName evidence="5">deoxyhypusine synthase</fullName>
        <ecNumber evidence="5">2.5.1.46</ecNumber>
    </recommendedName>
</protein>
<accession>A2DTB8</accession>
<dbReference type="GO" id="GO:0005737">
    <property type="term" value="C:cytoplasm"/>
    <property type="evidence" value="ECO:0000318"/>
    <property type="project" value="GO_Central"/>
</dbReference>
<keyword evidence="8" id="KW-0386">Hypusine biosynthesis</keyword>
<dbReference type="Proteomes" id="UP000001542">
    <property type="component" value="Unassembled WGS sequence"/>
</dbReference>
<dbReference type="eggNOG" id="KOG2924">
    <property type="taxonomic scope" value="Eukaryota"/>
</dbReference>
<dbReference type="GO" id="GO:0034038">
    <property type="term" value="F:deoxyhypusine synthase activity"/>
    <property type="evidence" value="ECO:0000318"/>
    <property type="project" value="GO_Central"/>
</dbReference>
<dbReference type="VEuPathDB" id="TrichDB:TVAG_359990"/>
<evidence type="ECO:0000256" key="7">
    <source>
        <dbReference type="ARBA" id="ARBA00023027"/>
    </source>
</evidence>
<dbReference type="GO" id="GO:0008216">
    <property type="term" value="P:spermidine metabolic process"/>
    <property type="evidence" value="ECO:0000318"/>
    <property type="project" value="GO_Central"/>
</dbReference>
<dbReference type="NCBIfam" id="TIGR00321">
    <property type="entry name" value="dhys"/>
    <property type="match status" value="1"/>
</dbReference>
<dbReference type="OMA" id="VSWGKIA"/>
<dbReference type="PANTHER" id="PTHR11703:SF0">
    <property type="entry name" value="DEOXYHYPUSINE SYNTHASE"/>
    <property type="match status" value="1"/>
</dbReference>
<evidence type="ECO:0000256" key="1">
    <source>
        <dbReference type="ARBA" id="ARBA00000952"/>
    </source>
</evidence>
<dbReference type="Pfam" id="PF01916">
    <property type="entry name" value="DS"/>
    <property type="match status" value="1"/>
</dbReference>
<comment type="similarity">
    <text evidence="4">Belongs to the deoxyhypusine synthase family.</text>
</comment>
<comment type="pathway">
    <text evidence="3">Protein modification; eIF5A hypusination.</text>
</comment>
<dbReference type="SUPFAM" id="SSF52467">
    <property type="entry name" value="DHS-like NAD/FAD-binding domain"/>
    <property type="match status" value="1"/>
</dbReference>